<feature type="compositionally biased region" description="Low complexity" evidence="1">
    <location>
        <begin position="788"/>
        <end position="800"/>
    </location>
</feature>
<feature type="compositionally biased region" description="Polar residues" evidence="1">
    <location>
        <begin position="148"/>
        <end position="162"/>
    </location>
</feature>
<feature type="compositionally biased region" description="Low complexity" evidence="1">
    <location>
        <begin position="809"/>
        <end position="822"/>
    </location>
</feature>
<dbReference type="PANTHER" id="PTHR18063:SF6">
    <property type="entry name" value="UBIQUITIN CARBOXYL-TERMINAL HYDROLASE"/>
    <property type="match status" value="1"/>
</dbReference>
<dbReference type="GO" id="GO:0071108">
    <property type="term" value="P:protein K48-linked deubiquitination"/>
    <property type="evidence" value="ECO:0007669"/>
    <property type="project" value="TreeGrafter"/>
</dbReference>
<evidence type="ECO:0000256" key="1">
    <source>
        <dbReference type="SAM" id="MobiDB-lite"/>
    </source>
</evidence>
<dbReference type="EMBL" id="VYYT01000799">
    <property type="protein sequence ID" value="KAK2729333.1"/>
    <property type="molecule type" value="Genomic_DNA"/>
</dbReference>
<dbReference type="GO" id="GO:0004843">
    <property type="term" value="F:cysteine-type deubiquitinase activity"/>
    <property type="evidence" value="ECO:0007669"/>
    <property type="project" value="InterPro"/>
</dbReference>
<feature type="compositionally biased region" description="Basic and acidic residues" evidence="1">
    <location>
        <begin position="126"/>
        <end position="136"/>
    </location>
</feature>
<proteinExistence type="predicted"/>
<gene>
    <name evidence="3" type="ORF">CKAH01_10282</name>
</gene>
<feature type="compositionally biased region" description="Pro residues" evidence="1">
    <location>
        <begin position="302"/>
        <end position="314"/>
    </location>
</feature>
<organism evidence="3 4">
    <name type="scientific">Colletotrichum kahawae</name>
    <name type="common">Coffee berry disease fungus</name>
    <dbReference type="NCBI Taxonomy" id="34407"/>
    <lineage>
        <taxon>Eukaryota</taxon>
        <taxon>Fungi</taxon>
        <taxon>Dikarya</taxon>
        <taxon>Ascomycota</taxon>
        <taxon>Pezizomycotina</taxon>
        <taxon>Sordariomycetes</taxon>
        <taxon>Hypocreomycetidae</taxon>
        <taxon>Glomerellales</taxon>
        <taxon>Glomerellaceae</taxon>
        <taxon>Colletotrichum</taxon>
        <taxon>Colletotrichum gloeosporioides species complex</taxon>
    </lineage>
</organism>
<feature type="region of interest" description="Disordered" evidence="1">
    <location>
        <begin position="673"/>
        <end position="703"/>
    </location>
</feature>
<dbReference type="PANTHER" id="PTHR18063">
    <property type="entry name" value="NF-E2 INDUCIBLE PROTEIN"/>
    <property type="match status" value="1"/>
</dbReference>
<feature type="domain" description="MINDY deubiquitinase" evidence="2">
    <location>
        <begin position="367"/>
        <end position="667"/>
    </location>
</feature>
<dbReference type="GO" id="GO:0005829">
    <property type="term" value="C:cytosol"/>
    <property type="evidence" value="ECO:0007669"/>
    <property type="project" value="TreeGrafter"/>
</dbReference>
<protein>
    <submittedName>
        <fullName evidence="3">DUF544 domain-containing protein</fullName>
    </submittedName>
</protein>
<feature type="compositionally biased region" description="Low complexity" evidence="1">
    <location>
        <begin position="679"/>
        <end position="699"/>
    </location>
</feature>
<dbReference type="Proteomes" id="UP001281614">
    <property type="component" value="Unassembled WGS sequence"/>
</dbReference>
<evidence type="ECO:0000259" key="2">
    <source>
        <dbReference type="Pfam" id="PF04424"/>
    </source>
</evidence>
<sequence>MVTRKPAPEDTSVDTNAAPRLQDMRKELWSATTDSPSDVGSVWDDASQQKGAAALNQQPAHHDIPDTLKPGAGAAMTGPETTNGVWGDVNGGRPQTADRPKDAVDVPLALRPGPPQGPPSRSDTNPFKRKDVRAGSEETTPPMPPAQPLSQVSTGEISNNPWQPALDQHALQLEQKAVASTVQQPLRAQPSSDAEQDAWSVSQDSRLPPISTSPALMSLPSEPTSPAWDDLPENQSELPAQPPPAPKEVMNEVTDEQHAWDDLGAQNKGKGKASAPAPVAAAAVVEDGPIDDWNLIDAPAPATAPAPAPIPPSKPAGAATHKPESNERLIDTYEPDPAEKVPPALPPRNDEEQPPRQPPRPVDGKSETYQIKNINWFDHSAKKNPRTSPILVQNANGPCPLVALVNALTLTTPASVSDTALVQVLRSREQISLGYLLDAVFDELMSERRTHEDTSLPDVSELYGFLKGLHTGMNVNPRFIPTPEIVKAFKRTSLTHLHPTERDDLIPGTFEDTTEMALYAAFAIPLIHGWLPPKSDPAYGAFERQAASFEDVQGLLFRDEELQEKLGSLTEEEEQVYSDIQYIKAFLESSATQLTPCGLDVITKAMKPGSVAILFRNDHFSTLYRHPSTQQLLVLVTDAGYVSHDEIVWESLADVNGERTEYYSGDFRIVGGQQAQSTSRGPQTGGQRSQGQRGQGRPTINTIYSNEGDWTAVQGRGRRKNLDALAAGETPLSPNHEQEDRDLALALQLQEEEEQRHRAEQAARRRESQLSEQFIEQQARVQQGPTTRRAASRAAVRGGVNRSTSNVASSQGSRRNSNGNTSIPPTSGRQPGQPPQMIRPLVPPTVPVRRQGVNRPADEGMEDAPPTYEQAQAAAKYEPPPGHPHHHASSPVAGRQGSGAGPSFAAGRPVMGGGRGRVIGPGGVAGSSSGGRERDCIVM</sequence>
<comment type="caution">
    <text evidence="3">The sequence shown here is derived from an EMBL/GenBank/DDBJ whole genome shotgun (WGS) entry which is preliminary data.</text>
</comment>
<feature type="compositionally biased region" description="Basic and acidic residues" evidence="1">
    <location>
        <begin position="754"/>
        <end position="769"/>
    </location>
</feature>
<feature type="compositionally biased region" description="Polar residues" evidence="1">
    <location>
        <begin position="771"/>
        <end position="786"/>
    </location>
</feature>
<evidence type="ECO:0000313" key="4">
    <source>
        <dbReference type="Proteomes" id="UP001281614"/>
    </source>
</evidence>
<feature type="compositionally biased region" description="Low complexity" evidence="1">
    <location>
        <begin position="272"/>
        <end position="287"/>
    </location>
</feature>
<dbReference type="AlphaFoldDB" id="A0AAE0CZ11"/>
<dbReference type="GO" id="GO:0016807">
    <property type="term" value="F:cysteine-type carboxypeptidase activity"/>
    <property type="evidence" value="ECO:0007669"/>
    <property type="project" value="TreeGrafter"/>
</dbReference>
<feature type="region of interest" description="Disordered" evidence="1">
    <location>
        <begin position="752"/>
        <end position="939"/>
    </location>
</feature>
<feature type="compositionally biased region" description="Basic and acidic residues" evidence="1">
    <location>
        <begin position="321"/>
        <end position="331"/>
    </location>
</feature>
<name>A0AAE0CZ11_COLKA</name>
<feature type="compositionally biased region" description="Gly residues" evidence="1">
    <location>
        <begin position="910"/>
        <end position="929"/>
    </location>
</feature>
<dbReference type="InterPro" id="IPR007518">
    <property type="entry name" value="MINDY"/>
</dbReference>
<feature type="compositionally biased region" description="Polar residues" evidence="1">
    <location>
        <begin position="46"/>
        <end position="59"/>
    </location>
</feature>
<dbReference type="Pfam" id="PF04424">
    <property type="entry name" value="MINDY_DUB"/>
    <property type="match status" value="1"/>
</dbReference>
<dbReference type="InterPro" id="IPR033979">
    <property type="entry name" value="MINDY_domain"/>
</dbReference>
<dbReference type="GO" id="GO:1990380">
    <property type="term" value="F:K48-linked deubiquitinase activity"/>
    <property type="evidence" value="ECO:0007669"/>
    <property type="project" value="InterPro"/>
</dbReference>
<feature type="region of interest" description="Disordered" evidence="1">
    <location>
        <begin position="1"/>
        <end position="367"/>
    </location>
</feature>
<reference evidence="3" key="1">
    <citation type="submission" date="2023-02" db="EMBL/GenBank/DDBJ databases">
        <title>Colletotrichum kahawae CIFC_Que2 genome sequencing and assembly.</title>
        <authorList>
            <person name="Baroncelli R."/>
        </authorList>
    </citation>
    <scope>NUCLEOTIDE SEQUENCE</scope>
    <source>
        <strain evidence="3">CIFC_Que2</strain>
    </source>
</reference>
<keyword evidence="4" id="KW-1185">Reference proteome</keyword>
<feature type="compositionally biased region" description="Polar residues" evidence="1">
    <location>
        <begin position="178"/>
        <end position="215"/>
    </location>
</feature>
<evidence type="ECO:0000313" key="3">
    <source>
        <dbReference type="EMBL" id="KAK2729333.1"/>
    </source>
</evidence>
<accession>A0AAE0CZ11</accession>
<dbReference type="GO" id="GO:0071944">
    <property type="term" value="C:cell periphery"/>
    <property type="evidence" value="ECO:0007669"/>
    <property type="project" value="TreeGrafter"/>
</dbReference>